<dbReference type="EMBL" id="DSUJ01000008">
    <property type="protein sequence ID" value="HFI91032.1"/>
    <property type="molecule type" value="Genomic_DNA"/>
</dbReference>
<evidence type="ECO:0000256" key="2">
    <source>
        <dbReference type="SAM" id="SignalP"/>
    </source>
</evidence>
<feature type="chain" id="PRO_5030573832" description="Tetratricopeptide repeat protein" evidence="2">
    <location>
        <begin position="21"/>
        <end position="502"/>
    </location>
</feature>
<proteinExistence type="predicted"/>
<evidence type="ECO:0008006" key="4">
    <source>
        <dbReference type="Google" id="ProtNLM"/>
    </source>
</evidence>
<gene>
    <name evidence="3" type="ORF">ENS31_05785</name>
</gene>
<dbReference type="SUPFAM" id="SSF81901">
    <property type="entry name" value="HCP-like"/>
    <property type="match status" value="2"/>
</dbReference>
<evidence type="ECO:0000256" key="1">
    <source>
        <dbReference type="PROSITE-ProRule" id="PRU00339"/>
    </source>
</evidence>
<reference evidence="3" key="1">
    <citation type="journal article" date="2020" name="mSystems">
        <title>Genome- and Community-Level Interaction Insights into Carbon Utilization and Element Cycling Functions of Hydrothermarchaeota in Hydrothermal Sediment.</title>
        <authorList>
            <person name="Zhou Z."/>
            <person name="Liu Y."/>
            <person name="Xu W."/>
            <person name="Pan J."/>
            <person name="Luo Z.H."/>
            <person name="Li M."/>
        </authorList>
    </citation>
    <scope>NUCLEOTIDE SEQUENCE [LARGE SCALE GENOMIC DNA]</scope>
    <source>
        <strain evidence="3">SpSt-479</strain>
    </source>
</reference>
<feature type="signal peptide" evidence="2">
    <location>
        <begin position="1"/>
        <end position="20"/>
    </location>
</feature>
<keyword evidence="1" id="KW-0802">TPR repeat</keyword>
<sequence>MRNLLIIFILISSSVLFSQSADKQIQSAVSKIYNFNFAKASKELDEFSLNYRNDPRGYYYKSLMHNWFFLGTLNEAYKDSFRLYADKAISVLDNLDDRKDSEKIKKLFWLGMIDYNNSVSAARDNDFAGALVSVNNMRKRLNEVINLDNDFYDAYLGIGLSNFAFAEVPAALKWAANLVGFESDKELGLIYVQLVAEKGKILKTDAQFYLSQIYSRTIIDYVEAEKILSGLVKAYPKNLLFNYSYALVKYELNDLKVAEKYSRNVISSKESLFPFIKSMSHLLLGNILFAKEQFDSAIVHYNLFREMRINNDYLGFANLRTGICFELMGNRKQAIKFYDKSDEGNKDIDEDIYAEKLGKLLSQKQLGEELKVILEVKNLLKQKRYKEAEDILNNILMNRESSSSLKAEAYLLLSEMQLSNRKFESALENAQQSLKLNNDKSAEITANGYYISAVSLFTLNRLSEAISYLNKIDNLGDFEFQTSLKNKAYSLKRKINKLSDTN</sequence>
<organism evidence="3">
    <name type="scientific">Ignavibacterium album</name>
    <dbReference type="NCBI Taxonomy" id="591197"/>
    <lineage>
        <taxon>Bacteria</taxon>
        <taxon>Pseudomonadati</taxon>
        <taxon>Ignavibacteriota</taxon>
        <taxon>Ignavibacteria</taxon>
        <taxon>Ignavibacteriales</taxon>
        <taxon>Ignavibacteriaceae</taxon>
        <taxon>Ignavibacterium</taxon>
    </lineage>
</organism>
<dbReference type="SMART" id="SM00028">
    <property type="entry name" value="TPR"/>
    <property type="match status" value="3"/>
</dbReference>
<keyword evidence="2" id="KW-0732">Signal</keyword>
<dbReference type="InterPro" id="IPR019734">
    <property type="entry name" value="TPR_rpt"/>
</dbReference>
<dbReference type="Gene3D" id="1.25.40.10">
    <property type="entry name" value="Tetratricopeptide repeat domain"/>
    <property type="match status" value="2"/>
</dbReference>
<dbReference type="PROSITE" id="PS50005">
    <property type="entry name" value="TPR"/>
    <property type="match status" value="1"/>
</dbReference>
<dbReference type="AlphaFoldDB" id="A0A7V2ZJC4"/>
<dbReference type="InterPro" id="IPR011990">
    <property type="entry name" value="TPR-like_helical_dom_sf"/>
</dbReference>
<evidence type="ECO:0000313" key="3">
    <source>
        <dbReference type="EMBL" id="HFI91032.1"/>
    </source>
</evidence>
<protein>
    <recommendedName>
        <fullName evidence="4">Tetratricopeptide repeat protein</fullName>
    </recommendedName>
</protein>
<comment type="caution">
    <text evidence="3">The sequence shown here is derived from an EMBL/GenBank/DDBJ whole genome shotgun (WGS) entry which is preliminary data.</text>
</comment>
<feature type="repeat" description="TPR" evidence="1">
    <location>
        <begin position="407"/>
        <end position="440"/>
    </location>
</feature>
<name>A0A7V2ZJC4_9BACT</name>
<accession>A0A7V2ZJC4</accession>